<dbReference type="EMBL" id="BKAL01000011">
    <property type="protein sequence ID" value="GEP70231.1"/>
    <property type="molecule type" value="Genomic_DNA"/>
</dbReference>
<proteinExistence type="predicted"/>
<dbReference type="RefSeq" id="WP_146954011.1">
    <property type="nucleotide sequence ID" value="NZ_BAABBJ010000014.1"/>
</dbReference>
<dbReference type="OrthoDB" id="5148029at2"/>
<evidence type="ECO:0000259" key="3">
    <source>
        <dbReference type="Pfam" id="PF19843"/>
    </source>
</evidence>
<gene>
    <name evidence="4" type="ORF">CSO01_29460</name>
</gene>
<dbReference type="AlphaFoldDB" id="A0A512PGA9"/>
<evidence type="ECO:0000313" key="5">
    <source>
        <dbReference type="Proteomes" id="UP000321798"/>
    </source>
</evidence>
<name>A0A512PGA9_9CELL</name>
<dbReference type="PROSITE" id="PS51257">
    <property type="entry name" value="PROKAR_LIPOPROTEIN"/>
    <property type="match status" value="1"/>
</dbReference>
<accession>A0A512PGA9</accession>
<feature type="chain" id="PRO_5039436304" description="DUF6318 domain-containing protein" evidence="2">
    <location>
        <begin position="25"/>
        <end position="189"/>
    </location>
</feature>
<keyword evidence="2" id="KW-0732">Signal</keyword>
<keyword evidence="5" id="KW-1185">Reference proteome</keyword>
<evidence type="ECO:0000256" key="2">
    <source>
        <dbReference type="SAM" id="SignalP"/>
    </source>
</evidence>
<comment type="caution">
    <text evidence="4">The sequence shown here is derived from an EMBL/GenBank/DDBJ whole genome shotgun (WGS) entry which is preliminary data.</text>
</comment>
<evidence type="ECO:0000256" key="1">
    <source>
        <dbReference type="SAM" id="MobiDB-lite"/>
    </source>
</evidence>
<dbReference type="Pfam" id="PF19843">
    <property type="entry name" value="DUF6318"/>
    <property type="match status" value="1"/>
</dbReference>
<dbReference type="Proteomes" id="UP000321798">
    <property type="component" value="Unassembled WGS sequence"/>
</dbReference>
<sequence>MTAPTRSPLLAAFATVTAAMSLLAGCTGGTPAPAPTATTTSQAGTTPSASATPTTAVAEAPQWTEDMDQVSLDAALAVGRYFLELYPYVIETGDTTEWDRLSHPDCIFCADTAEFARTREPTDERVTVAILTGEGEELDPAVYYALTFQTTTSSSVDGVARPGEVKMGLVRENDRWLVRAVEPIESVTK</sequence>
<feature type="region of interest" description="Disordered" evidence="1">
    <location>
        <begin position="33"/>
        <end position="54"/>
    </location>
</feature>
<feature type="signal peptide" evidence="2">
    <location>
        <begin position="1"/>
        <end position="24"/>
    </location>
</feature>
<evidence type="ECO:0000313" key="4">
    <source>
        <dbReference type="EMBL" id="GEP70231.1"/>
    </source>
</evidence>
<dbReference type="InterPro" id="IPR046281">
    <property type="entry name" value="DUF6318"/>
</dbReference>
<organism evidence="4 5">
    <name type="scientific">Cellulomonas soli</name>
    <dbReference type="NCBI Taxonomy" id="931535"/>
    <lineage>
        <taxon>Bacteria</taxon>
        <taxon>Bacillati</taxon>
        <taxon>Actinomycetota</taxon>
        <taxon>Actinomycetes</taxon>
        <taxon>Micrococcales</taxon>
        <taxon>Cellulomonadaceae</taxon>
        <taxon>Cellulomonas</taxon>
    </lineage>
</organism>
<protein>
    <recommendedName>
        <fullName evidence="3">DUF6318 domain-containing protein</fullName>
    </recommendedName>
</protein>
<feature type="domain" description="DUF6318" evidence="3">
    <location>
        <begin position="60"/>
        <end position="119"/>
    </location>
</feature>
<reference evidence="4 5" key="1">
    <citation type="submission" date="2019-07" db="EMBL/GenBank/DDBJ databases">
        <title>Whole genome shotgun sequence of Cellulomonas soli NBRC 109434.</title>
        <authorList>
            <person name="Hosoyama A."/>
            <person name="Uohara A."/>
            <person name="Ohji S."/>
            <person name="Ichikawa N."/>
        </authorList>
    </citation>
    <scope>NUCLEOTIDE SEQUENCE [LARGE SCALE GENOMIC DNA]</scope>
    <source>
        <strain evidence="4 5">NBRC 109434</strain>
    </source>
</reference>